<keyword evidence="3" id="KW-1185">Reference proteome</keyword>
<dbReference type="EMBL" id="ON189043">
    <property type="protein sequence ID" value="URA06844.1"/>
    <property type="molecule type" value="Genomic_DNA"/>
</dbReference>
<evidence type="ECO:0000313" key="2">
    <source>
        <dbReference type="EMBL" id="URA06844.1"/>
    </source>
</evidence>
<evidence type="ECO:0000313" key="3">
    <source>
        <dbReference type="Proteomes" id="UP001056424"/>
    </source>
</evidence>
<organism evidence="2 3">
    <name type="scientific">Xanthomonas phage Langgrundblatt2</name>
    <dbReference type="NCBI Taxonomy" id="2939129"/>
    <lineage>
        <taxon>Viruses</taxon>
        <taxon>Duplodnaviria</taxon>
        <taxon>Heunggongvirae</taxon>
        <taxon>Uroviricota</taxon>
        <taxon>Caudoviricetes</taxon>
        <taxon>Stanbaylleyvirinae</taxon>
        <taxon>Shirevirus</taxon>
        <taxon>Shirevirus langgrundblatt2</taxon>
    </lineage>
</organism>
<protein>
    <submittedName>
        <fullName evidence="2">Uncharacterized protein</fullName>
    </submittedName>
</protein>
<dbReference type="Proteomes" id="UP001056424">
    <property type="component" value="Segment"/>
</dbReference>
<evidence type="ECO:0000256" key="1">
    <source>
        <dbReference type="SAM" id="MobiDB-lite"/>
    </source>
</evidence>
<proteinExistence type="predicted"/>
<sequence>MRKSELERALNRLRSARDASNWQGKFTADIRQATVTHRMEEIAKPLDEVISLVERALDKRKPKRHHRKTETAQYRAPYKDD</sequence>
<feature type="region of interest" description="Disordered" evidence="1">
    <location>
        <begin position="58"/>
        <end position="81"/>
    </location>
</feature>
<accession>A0A9E7E0X8</accession>
<reference evidence="2" key="1">
    <citation type="journal article" date="2022" name="Viruses">
        <title>Isolation of novel Xanthomonas phages for the plant pathogens X. translucens and X. campestris.</title>
        <authorList>
            <person name="Erdrich S.H."/>
            <person name="Sharma V."/>
            <person name="Schurr U."/>
            <person name="Arsova B."/>
            <person name="Frunzke J."/>
        </authorList>
    </citation>
    <scope>NUCLEOTIDE SEQUENCE</scope>
</reference>
<name>A0A9E7E0X8_9CAUD</name>
<gene>
    <name evidence="2" type="ORF">Langgrundblatt2_BL20013</name>
</gene>
<feature type="compositionally biased region" description="Basic residues" evidence="1">
    <location>
        <begin position="58"/>
        <end position="68"/>
    </location>
</feature>